<accession>A0ABY6BKV3</accession>
<keyword evidence="2" id="KW-1185">Reference proteome</keyword>
<protein>
    <recommendedName>
        <fullName evidence="3">DUF4034 domain-containing protein</fullName>
    </recommendedName>
</protein>
<evidence type="ECO:0000313" key="2">
    <source>
        <dbReference type="Proteomes" id="UP001064632"/>
    </source>
</evidence>
<evidence type="ECO:0000313" key="1">
    <source>
        <dbReference type="EMBL" id="UXI70102.1"/>
    </source>
</evidence>
<dbReference type="EMBL" id="CP104694">
    <property type="protein sequence ID" value="UXI70102.1"/>
    <property type="molecule type" value="Genomic_DNA"/>
</dbReference>
<dbReference type="RefSeq" id="WP_261697053.1">
    <property type="nucleotide sequence ID" value="NZ_CP104694.1"/>
</dbReference>
<evidence type="ECO:0008006" key="3">
    <source>
        <dbReference type="Google" id="ProtNLM"/>
    </source>
</evidence>
<organism evidence="1 2">
    <name type="scientific">Tahibacter amnicola</name>
    <dbReference type="NCBI Taxonomy" id="2976241"/>
    <lineage>
        <taxon>Bacteria</taxon>
        <taxon>Pseudomonadati</taxon>
        <taxon>Pseudomonadota</taxon>
        <taxon>Gammaproteobacteria</taxon>
        <taxon>Lysobacterales</taxon>
        <taxon>Rhodanobacteraceae</taxon>
        <taxon>Tahibacter</taxon>
    </lineage>
</organism>
<reference evidence="1" key="1">
    <citation type="submission" date="2022-09" db="EMBL/GenBank/DDBJ databases">
        <title>Tahibacter sp. nov., isolated from a fresh water.</title>
        <authorList>
            <person name="Baek J.H."/>
            <person name="Lee J.K."/>
            <person name="Kim J.M."/>
            <person name="Jeon C.O."/>
        </authorList>
    </citation>
    <scope>NUCLEOTIDE SEQUENCE</scope>
    <source>
        <strain evidence="1">W38</strain>
    </source>
</reference>
<dbReference type="Proteomes" id="UP001064632">
    <property type="component" value="Chromosome"/>
</dbReference>
<sequence length="709" mass="78330">MSLRVSGGTRRLAVLVLSLAPATCLGSGGGPIPSPVSTSRVRPEAAAMERYLQGKLGILWPSYDRAMLLVAYRTSRGLRGVSDADRERLVQVTGLSSPVLWPDLEAWSQARVNAGGPELPYRLDFGWRMQSEFSGAVNCQPHAFRMATKTLKARQATYAADTAAVQHWLAAQDSVFSYCQQSGSPVPLPELAADAPEWLVKDHAYQHAAVLLYQHQPDPAIEAFSAIAKDPASPWREWAAYLKVRTWWRHTFNVPEDYATFVAQTPELSAHPQVRQLISVGQSAKDPEVKAAAEELRSAIAARHTPARTHRDLWQLAGAAEPVPDLQAWIRDIRFLWAVLKQEDYATDWLFATRSQNADFGEASVTLARERLAAAWNERHEPIVLASLLMGATPTTDGVDDWVQASRKIASDDPLYLHFAYQRARLALTRGDREAARAELTRAAPAVGEASLGTRQAFDQLAMLLAPSLEVLSAHLLRVPVSSETTDIEMEPIFESLTLADPILDGPTQQWLVQQLTGEELLSLSESTTLAASHQILFASEAWRWGAFTQDAALERRAARRLATLTADAPVVAALASDDAEQMRFLMAHRLLEGKVQQLGGFFPHGAGPETAEAHWQLPPAFRDTTEAAKQQSDRERRNGVNTTTWMGEQILPWISAHTDHADAAAILKDLVYASRYGAPDKATSRKAFLLLHKLYPESEEAKSTKYYY</sequence>
<name>A0ABY6BKV3_9GAMM</name>
<proteinExistence type="predicted"/>
<gene>
    <name evidence="1" type="ORF">N4264_10875</name>
</gene>